<keyword evidence="4" id="KW-0963">Cytoplasm</keyword>
<dbReference type="Pfam" id="PF01025">
    <property type="entry name" value="GrpE"/>
    <property type="match status" value="1"/>
</dbReference>
<dbReference type="InterPro" id="IPR009012">
    <property type="entry name" value="GrpE_head"/>
</dbReference>
<dbReference type="SUPFAM" id="SSF58014">
    <property type="entry name" value="Coiled-coil domain of nucleotide exchange factor GrpE"/>
    <property type="match status" value="1"/>
</dbReference>
<dbReference type="GO" id="GO:0042803">
    <property type="term" value="F:protein homodimerization activity"/>
    <property type="evidence" value="ECO:0007669"/>
    <property type="project" value="InterPro"/>
</dbReference>
<evidence type="ECO:0000256" key="6">
    <source>
        <dbReference type="ARBA" id="ARBA00023186"/>
    </source>
</evidence>
<dbReference type="GO" id="GO:0051082">
    <property type="term" value="F:unfolded protein binding"/>
    <property type="evidence" value="ECO:0007669"/>
    <property type="project" value="TreeGrafter"/>
</dbReference>
<sequence length="343" mass="37548">MANVFRTSPFSAPIAPPPSAASPNSRKRSPVSFRLNQTSGNSTPYLTVSSLRFSHLPSLRFVKFAPLASQGETETAETVEKEVQEGEEVEDSLDGAIPVEDSTSDGEESGTTDDGEGDSEEKSVSAITASLQLYKEALASNDESKVAEIESFLKSFEDEKIGLEMKVASLSEELSAEKVRILRISADFDNFRKRTERERISLVTNAQGEVVESLLPVVDNFERAKSQIKVEAEGEEKINNSYQSIYKQFGEILNSLGVVPVETVGKPFDPLLHEAIMREDSSEYEEGIIIDEFRKGFKLGDRLLRPSMVKVSAGPGPAKVEQEVPPSEEQDASETTEKGTESA</sequence>
<dbReference type="Gene3D" id="2.30.22.10">
    <property type="entry name" value="Head domain of nucleotide exchange factor GrpE"/>
    <property type="match status" value="1"/>
</dbReference>
<dbReference type="GO" id="GO:0051087">
    <property type="term" value="F:protein-folding chaperone binding"/>
    <property type="evidence" value="ECO:0007669"/>
    <property type="project" value="InterPro"/>
</dbReference>
<comment type="subcellular location">
    <subcellularLocation>
        <location evidence="1">Cytoplasm</location>
    </subcellularLocation>
    <subcellularLocation>
        <location evidence="7">Mitochondrion matrix</location>
    </subcellularLocation>
</comment>
<dbReference type="PRINTS" id="PR00773">
    <property type="entry name" value="GRPEPROTEIN"/>
</dbReference>
<evidence type="ECO:0000313" key="10">
    <source>
        <dbReference type="EMBL" id="RXH76199.1"/>
    </source>
</evidence>
<dbReference type="GO" id="GO:0009507">
    <property type="term" value="C:chloroplast"/>
    <property type="evidence" value="ECO:0007669"/>
    <property type="project" value="TreeGrafter"/>
</dbReference>
<evidence type="ECO:0000256" key="1">
    <source>
        <dbReference type="ARBA" id="ARBA00004496"/>
    </source>
</evidence>
<dbReference type="PANTHER" id="PTHR21237:SF27">
    <property type="entry name" value="GRPE PROTEIN HOMOLOG"/>
    <property type="match status" value="1"/>
</dbReference>
<dbReference type="GO" id="GO:0005759">
    <property type="term" value="C:mitochondrial matrix"/>
    <property type="evidence" value="ECO:0007669"/>
    <property type="project" value="UniProtKB-SubCell"/>
</dbReference>
<evidence type="ECO:0000256" key="8">
    <source>
        <dbReference type="RuleBase" id="RU004478"/>
    </source>
</evidence>
<dbReference type="InterPro" id="IPR013805">
    <property type="entry name" value="GrpE_CC"/>
</dbReference>
<comment type="subunit">
    <text evidence="3">Homodimer.</text>
</comment>
<feature type="compositionally biased region" description="Polar residues" evidence="9">
    <location>
        <begin position="34"/>
        <end position="44"/>
    </location>
</feature>
<evidence type="ECO:0000256" key="2">
    <source>
        <dbReference type="ARBA" id="ARBA00009054"/>
    </source>
</evidence>
<dbReference type="PROSITE" id="PS01071">
    <property type="entry name" value="GRPE"/>
    <property type="match status" value="1"/>
</dbReference>
<feature type="region of interest" description="Disordered" evidence="9">
    <location>
        <begin position="1"/>
        <end position="44"/>
    </location>
</feature>
<dbReference type="GO" id="GO:0000774">
    <property type="term" value="F:adenyl-nucleotide exchange factor activity"/>
    <property type="evidence" value="ECO:0007669"/>
    <property type="project" value="InterPro"/>
</dbReference>
<comment type="function">
    <text evidence="7">Essential component of the PAM complex, a complex required for the translocation of transit peptide-containing proteins from the inner membrane into the mitochondrial matrix in an ATP-dependent manner.</text>
</comment>
<feature type="region of interest" description="Disordered" evidence="9">
    <location>
        <begin position="309"/>
        <end position="343"/>
    </location>
</feature>
<dbReference type="Proteomes" id="UP000290289">
    <property type="component" value="Chromosome 14"/>
</dbReference>
<comment type="similarity">
    <text evidence="2 8">Belongs to the GrpE family.</text>
</comment>
<dbReference type="InterPro" id="IPR000740">
    <property type="entry name" value="GrpE"/>
</dbReference>
<dbReference type="STRING" id="3750.A0A498HZW9"/>
<dbReference type="FunFam" id="3.90.20.20:FF:000006">
    <property type="entry name" value="GrpE protein homolog"/>
    <property type="match status" value="1"/>
</dbReference>
<protein>
    <recommendedName>
        <fullName evidence="7">GrpE protein homolog</fullName>
    </recommendedName>
</protein>
<evidence type="ECO:0000256" key="4">
    <source>
        <dbReference type="ARBA" id="ARBA00022490"/>
    </source>
</evidence>
<evidence type="ECO:0000256" key="9">
    <source>
        <dbReference type="SAM" id="MobiDB-lite"/>
    </source>
</evidence>
<dbReference type="AlphaFoldDB" id="A0A498HZW9"/>
<dbReference type="SUPFAM" id="SSF51064">
    <property type="entry name" value="Head domain of nucleotide exchange factor GrpE"/>
    <property type="match status" value="1"/>
</dbReference>
<keyword evidence="5" id="KW-0346">Stress response</keyword>
<evidence type="ECO:0000256" key="5">
    <source>
        <dbReference type="ARBA" id="ARBA00023016"/>
    </source>
</evidence>
<reference evidence="10 11" key="1">
    <citation type="submission" date="2018-10" db="EMBL/GenBank/DDBJ databases">
        <title>A high-quality apple genome assembly.</title>
        <authorList>
            <person name="Hu J."/>
        </authorList>
    </citation>
    <scope>NUCLEOTIDE SEQUENCE [LARGE SCALE GENOMIC DNA]</scope>
    <source>
        <strain evidence="11">cv. HFTH1</strain>
        <tissue evidence="10">Young leaf</tissue>
    </source>
</reference>
<keyword evidence="11" id="KW-1185">Reference proteome</keyword>
<keyword evidence="7" id="KW-0496">Mitochondrion</keyword>
<feature type="region of interest" description="Disordered" evidence="9">
    <location>
        <begin position="67"/>
        <end position="124"/>
    </location>
</feature>
<dbReference type="EMBL" id="RDQH01000340">
    <property type="protein sequence ID" value="RXH76199.1"/>
    <property type="molecule type" value="Genomic_DNA"/>
</dbReference>
<dbReference type="NCBIfam" id="NF010741">
    <property type="entry name" value="PRK14143.1"/>
    <property type="match status" value="1"/>
</dbReference>
<evidence type="ECO:0000313" key="11">
    <source>
        <dbReference type="Proteomes" id="UP000290289"/>
    </source>
</evidence>
<dbReference type="NCBIfam" id="NF010738">
    <property type="entry name" value="PRK14140.1"/>
    <property type="match status" value="1"/>
</dbReference>
<dbReference type="PANTHER" id="PTHR21237">
    <property type="entry name" value="GRPE PROTEIN"/>
    <property type="match status" value="1"/>
</dbReference>
<evidence type="ECO:0000256" key="3">
    <source>
        <dbReference type="ARBA" id="ARBA00011738"/>
    </source>
</evidence>
<feature type="compositionally biased region" description="Acidic residues" evidence="9">
    <location>
        <begin position="102"/>
        <end position="119"/>
    </location>
</feature>
<dbReference type="FunFam" id="2.30.22.10:FF:000001">
    <property type="entry name" value="Protein GrpE"/>
    <property type="match status" value="1"/>
</dbReference>
<organism evidence="10 11">
    <name type="scientific">Malus domestica</name>
    <name type="common">Apple</name>
    <name type="synonym">Pyrus malus</name>
    <dbReference type="NCBI Taxonomy" id="3750"/>
    <lineage>
        <taxon>Eukaryota</taxon>
        <taxon>Viridiplantae</taxon>
        <taxon>Streptophyta</taxon>
        <taxon>Embryophyta</taxon>
        <taxon>Tracheophyta</taxon>
        <taxon>Spermatophyta</taxon>
        <taxon>Magnoliopsida</taxon>
        <taxon>eudicotyledons</taxon>
        <taxon>Gunneridae</taxon>
        <taxon>Pentapetalae</taxon>
        <taxon>rosids</taxon>
        <taxon>fabids</taxon>
        <taxon>Rosales</taxon>
        <taxon>Rosaceae</taxon>
        <taxon>Amygdaloideae</taxon>
        <taxon>Maleae</taxon>
        <taxon>Malus</taxon>
    </lineage>
</organism>
<gene>
    <name evidence="10" type="ORF">DVH24_019087</name>
</gene>
<comment type="caution">
    <text evidence="10">The sequence shown here is derived from an EMBL/GenBank/DDBJ whole genome shotgun (WGS) entry which is preliminary data.</text>
</comment>
<dbReference type="GO" id="GO:0006457">
    <property type="term" value="P:protein folding"/>
    <property type="evidence" value="ECO:0007669"/>
    <property type="project" value="InterPro"/>
</dbReference>
<accession>A0A498HZW9</accession>
<name>A0A498HZW9_MALDO</name>
<keyword evidence="6 7" id="KW-0143">Chaperone</keyword>
<proteinExistence type="inferred from homology"/>
<evidence type="ECO:0000256" key="7">
    <source>
        <dbReference type="RuleBase" id="RU000640"/>
    </source>
</evidence>
<dbReference type="Gene3D" id="3.90.20.20">
    <property type="match status" value="1"/>
</dbReference>
<dbReference type="CDD" id="cd00446">
    <property type="entry name" value="GrpE"/>
    <property type="match status" value="1"/>
</dbReference>
<dbReference type="HAMAP" id="MF_01151">
    <property type="entry name" value="GrpE"/>
    <property type="match status" value="1"/>
</dbReference>